<dbReference type="OrthoDB" id="7775038at2"/>
<organism evidence="1 2">
    <name type="scientific">Paracoccus chinensis</name>
    <dbReference type="NCBI Taxonomy" id="525640"/>
    <lineage>
        <taxon>Bacteria</taxon>
        <taxon>Pseudomonadati</taxon>
        <taxon>Pseudomonadota</taxon>
        <taxon>Alphaproteobacteria</taxon>
        <taxon>Rhodobacterales</taxon>
        <taxon>Paracoccaceae</taxon>
        <taxon>Paracoccus</taxon>
    </lineage>
</organism>
<dbReference type="RefSeq" id="WP_090757599.1">
    <property type="nucleotide sequence ID" value="NZ_FNGE01000072.1"/>
</dbReference>
<dbReference type="Proteomes" id="UP000199555">
    <property type="component" value="Unassembled WGS sequence"/>
</dbReference>
<gene>
    <name evidence="1" type="ORF">SAMN04487971_1724</name>
</gene>
<accession>A0A1G9PLT5</accession>
<dbReference type="EMBL" id="FNGE01000072">
    <property type="protein sequence ID" value="SDL99766.1"/>
    <property type="molecule type" value="Genomic_DNA"/>
</dbReference>
<dbReference type="AlphaFoldDB" id="A0A1G9PLT5"/>
<evidence type="ECO:0000313" key="2">
    <source>
        <dbReference type="Proteomes" id="UP000199555"/>
    </source>
</evidence>
<evidence type="ECO:0000313" key="1">
    <source>
        <dbReference type="EMBL" id="SDL99766.1"/>
    </source>
</evidence>
<keyword evidence="2" id="KW-1185">Reference proteome</keyword>
<proteinExistence type="predicted"/>
<reference evidence="2" key="1">
    <citation type="submission" date="2016-10" db="EMBL/GenBank/DDBJ databases">
        <authorList>
            <person name="Varghese N."/>
            <person name="Submissions S."/>
        </authorList>
    </citation>
    <scope>NUCLEOTIDE SEQUENCE [LARGE SCALE GENOMIC DNA]</scope>
    <source>
        <strain evidence="2">CGMCC 1.7655</strain>
    </source>
</reference>
<dbReference type="STRING" id="525640.SAMN04487971_1724"/>
<name>A0A1G9PLT5_9RHOB</name>
<protein>
    <submittedName>
        <fullName evidence="1">Uncharacterized protein</fullName>
    </submittedName>
</protein>
<sequence>MPAADDRAALAELLAPAISYCEHEIANMNASVRLLEKAERQRIENAYDEGERWRGLATDDFIRMVDALVVLTR</sequence>